<dbReference type="InterPro" id="IPR050738">
    <property type="entry name" value="Sulfatase"/>
</dbReference>
<dbReference type="Proteomes" id="UP000245412">
    <property type="component" value="Unassembled WGS sequence"/>
</dbReference>
<protein>
    <submittedName>
        <fullName evidence="4">Sulfatase</fullName>
    </submittedName>
</protein>
<sequence>MSCRKPNIVFFFSDQQRWDTAGCLGGPAQVTPNLDAMAKEGVCFTNAFTCQPVCGPARACLQTGKYATQTGCYRNNIALPMKEKTLASYLKEAGYKAGYVGKWHLASTGDASNEPLEDPVEYIFEGVPRERRGGYDDFWIASDVLEATSHGYGGYLFDEKNKKTEFTGYRTDAVTDYALGYIKSWRKDEPHFLLLSHIEPHHQNDRNCFEGPAGSKERFKDFAAPADLKDAPGDWGSDWKTQYPDYLGCCRRLDDNLGRVLKCLKENGLRDNTIVIYTSDHGSHFKTRTMEYKRSCHDASIHIPLVISAGKDVLSSFTGGRKEERLVSLIDLPPTILRMAGIRPPEDMAGHAVQDMEKGQWQQDVFLQISESQVGRCIRTEKYKYSVRSVEKNGWLDAGADVYYEDYFYDLAKDPHELHNLSGHAGYEQAAEELKKRLKEYIRQVEGKEAVILPPLPWESVHNGLNARVCDLVEHPLTKRMMKELLPADFTERVVYQQTKDMRISEALKIWGNRAGEDIEERLLSGLCRYS</sequence>
<dbReference type="CDD" id="cd16152">
    <property type="entry name" value="sulfatase_like"/>
    <property type="match status" value="1"/>
</dbReference>
<dbReference type="PANTHER" id="PTHR42693">
    <property type="entry name" value="ARYLSULFATASE FAMILY MEMBER"/>
    <property type="match status" value="1"/>
</dbReference>
<keyword evidence="5" id="KW-1185">Reference proteome</keyword>
<gene>
    <name evidence="4" type="ORF">C7383_103286</name>
</gene>
<dbReference type="AlphaFoldDB" id="A0AB73T731"/>
<dbReference type="Gene3D" id="3.40.720.10">
    <property type="entry name" value="Alkaline Phosphatase, subunit A"/>
    <property type="match status" value="1"/>
</dbReference>
<accession>A0AB73T731</accession>
<organism evidence="4 5">
    <name type="scientific">Murimonas intestini</name>
    <dbReference type="NCBI Taxonomy" id="1337051"/>
    <lineage>
        <taxon>Bacteria</taxon>
        <taxon>Bacillati</taxon>
        <taxon>Bacillota</taxon>
        <taxon>Clostridia</taxon>
        <taxon>Lachnospirales</taxon>
        <taxon>Lachnospiraceae</taxon>
        <taxon>Murimonas</taxon>
    </lineage>
</organism>
<evidence type="ECO:0000256" key="2">
    <source>
        <dbReference type="SAM" id="Coils"/>
    </source>
</evidence>
<evidence type="ECO:0000313" key="5">
    <source>
        <dbReference type="Proteomes" id="UP000245412"/>
    </source>
</evidence>
<dbReference type="SUPFAM" id="SSF53649">
    <property type="entry name" value="Alkaline phosphatase-like"/>
    <property type="match status" value="1"/>
</dbReference>
<dbReference type="RefSeq" id="WP_109625541.1">
    <property type="nucleotide sequence ID" value="NZ_CABJAT010000007.1"/>
</dbReference>
<feature type="coiled-coil region" evidence="2">
    <location>
        <begin position="424"/>
        <end position="451"/>
    </location>
</feature>
<evidence type="ECO:0000259" key="3">
    <source>
        <dbReference type="Pfam" id="PF00884"/>
    </source>
</evidence>
<proteinExistence type="inferred from homology"/>
<dbReference type="InterPro" id="IPR017850">
    <property type="entry name" value="Alkaline_phosphatase_core_sf"/>
</dbReference>
<dbReference type="Pfam" id="PF00884">
    <property type="entry name" value="Sulfatase"/>
    <property type="match status" value="1"/>
</dbReference>
<reference evidence="4 5" key="1">
    <citation type="submission" date="2018-05" db="EMBL/GenBank/DDBJ databases">
        <authorList>
            <person name="Goeker M."/>
            <person name="Huntemann M."/>
            <person name="Clum A."/>
            <person name="Pillay M."/>
            <person name="Palaniappan K."/>
            <person name="Varghese N."/>
            <person name="Mikhailova N."/>
            <person name="Stamatis D."/>
            <person name="Reddy T."/>
            <person name="Daum C."/>
            <person name="Shapiro N."/>
            <person name="Ivanova N."/>
            <person name="Kyrpides N."/>
            <person name="Woyke T."/>
        </authorList>
    </citation>
    <scope>NUCLEOTIDE SEQUENCE [LARGE SCALE GENOMIC DNA]</scope>
    <source>
        <strain evidence="4 5">DSM 26524</strain>
    </source>
</reference>
<comment type="similarity">
    <text evidence="1">Belongs to the sulfatase family.</text>
</comment>
<name>A0AB73T731_9FIRM</name>
<comment type="caution">
    <text evidence="4">The sequence shown here is derived from an EMBL/GenBank/DDBJ whole genome shotgun (WGS) entry which is preliminary data.</text>
</comment>
<dbReference type="PANTHER" id="PTHR42693:SF33">
    <property type="entry name" value="ARYLSULFATASE"/>
    <property type="match status" value="1"/>
</dbReference>
<feature type="domain" description="Sulfatase N-terminal" evidence="3">
    <location>
        <begin position="6"/>
        <end position="342"/>
    </location>
</feature>
<dbReference type="InterPro" id="IPR000917">
    <property type="entry name" value="Sulfatase_N"/>
</dbReference>
<evidence type="ECO:0000256" key="1">
    <source>
        <dbReference type="ARBA" id="ARBA00008779"/>
    </source>
</evidence>
<dbReference type="GO" id="GO:0004065">
    <property type="term" value="F:arylsulfatase activity"/>
    <property type="evidence" value="ECO:0007669"/>
    <property type="project" value="TreeGrafter"/>
</dbReference>
<dbReference type="EMBL" id="QGGY01000003">
    <property type="protein sequence ID" value="PWJ77441.1"/>
    <property type="molecule type" value="Genomic_DNA"/>
</dbReference>
<evidence type="ECO:0000313" key="4">
    <source>
        <dbReference type="EMBL" id="PWJ77441.1"/>
    </source>
</evidence>
<keyword evidence="2" id="KW-0175">Coiled coil</keyword>